<name>F4PHW1_CACFS</name>
<reference evidence="2" key="1">
    <citation type="journal article" date="2011" name="Genome Res.">
        <title>Phylogeny-wide analysis of social amoeba genomes highlights ancient origins for complex intercellular communication.</title>
        <authorList>
            <person name="Heidel A.J."/>
            <person name="Lawal H.M."/>
            <person name="Felder M."/>
            <person name="Schilde C."/>
            <person name="Helps N.R."/>
            <person name="Tunggal B."/>
            <person name="Rivero F."/>
            <person name="John U."/>
            <person name="Schleicher M."/>
            <person name="Eichinger L."/>
            <person name="Platzer M."/>
            <person name="Noegel A.A."/>
            <person name="Schaap P."/>
            <person name="Gloeckner G."/>
        </authorList>
    </citation>
    <scope>NUCLEOTIDE SEQUENCE [LARGE SCALE GENOMIC DNA]</scope>
    <source>
        <strain evidence="2">SH3</strain>
    </source>
</reference>
<dbReference type="STRING" id="1054147.F4PHW1"/>
<keyword evidence="2" id="KW-1185">Reference proteome</keyword>
<dbReference type="PANTHER" id="PTHR43239">
    <property type="entry name" value="UPF0734 PROTEIN DDB_G0273871/DDB_G0273177"/>
    <property type="match status" value="1"/>
</dbReference>
<dbReference type="OMA" id="LMWKYQQ"/>
<dbReference type="RefSeq" id="XP_004363146.1">
    <property type="nucleotide sequence ID" value="XM_004363089.1"/>
</dbReference>
<dbReference type="GeneID" id="14877001"/>
<evidence type="ECO:0000313" key="1">
    <source>
        <dbReference type="EMBL" id="EGG25295.1"/>
    </source>
</evidence>
<dbReference type="SUPFAM" id="SSF54909">
    <property type="entry name" value="Dimeric alpha+beta barrel"/>
    <property type="match status" value="1"/>
</dbReference>
<protein>
    <recommendedName>
        <fullName evidence="3">L-rhamnose mutarotase</fullName>
    </recommendedName>
</protein>
<dbReference type="InterPro" id="IPR011008">
    <property type="entry name" value="Dimeric_a/b-barrel"/>
</dbReference>
<dbReference type="Proteomes" id="UP000007797">
    <property type="component" value="Unassembled WGS sequence"/>
</dbReference>
<dbReference type="InterPro" id="IPR052996">
    <property type="entry name" value="Carb_Metab_Mutarotase"/>
</dbReference>
<dbReference type="InterPro" id="IPR008000">
    <property type="entry name" value="Rham/fucose_mutarotase"/>
</dbReference>
<proteinExistence type="predicted"/>
<dbReference type="KEGG" id="dfa:DFA_03544"/>
<organism evidence="1 2">
    <name type="scientific">Cavenderia fasciculata</name>
    <name type="common">Slime mold</name>
    <name type="synonym">Dictyostelium fasciculatum</name>
    <dbReference type="NCBI Taxonomy" id="261658"/>
    <lineage>
        <taxon>Eukaryota</taxon>
        <taxon>Amoebozoa</taxon>
        <taxon>Evosea</taxon>
        <taxon>Eumycetozoa</taxon>
        <taxon>Dictyostelia</taxon>
        <taxon>Acytosteliales</taxon>
        <taxon>Cavenderiaceae</taxon>
        <taxon>Cavenderia</taxon>
    </lineage>
</organism>
<dbReference type="Gene3D" id="3.30.70.100">
    <property type="match status" value="1"/>
</dbReference>
<evidence type="ECO:0000313" key="2">
    <source>
        <dbReference type="Proteomes" id="UP000007797"/>
    </source>
</evidence>
<dbReference type="PANTHER" id="PTHR43239:SF1">
    <property type="entry name" value="UPF0734 PROTEIN DDB_G0273871_DDB_G0273177"/>
    <property type="match status" value="1"/>
</dbReference>
<dbReference type="EMBL" id="GL883006">
    <property type="protein sequence ID" value="EGG25295.1"/>
    <property type="molecule type" value="Genomic_DNA"/>
</dbReference>
<sequence length="113" mass="13549">MVKSYASALDLKDDKVLIEEYKKYHQNVWPEVKNSLLGIGILEMKIYLLGNHLFMYYETNDSFDPQVDFQRYATDNPKTSEWDNLMRKFQQKLKEAKPTEWWASMEQVFDLTQ</sequence>
<accession>F4PHW1</accession>
<gene>
    <name evidence="1" type="ORF">DFA_03544</name>
</gene>
<dbReference type="Pfam" id="PF05336">
    <property type="entry name" value="rhaM"/>
    <property type="match status" value="1"/>
</dbReference>
<evidence type="ECO:0008006" key="3">
    <source>
        <dbReference type="Google" id="ProtNLM"/>
    </source>
</evidence>
<dbReference type="AlphaFoldDB" id="F4PHW1"/>
<dbReference type="GO" id="GO:0016857">
    <property type="term" value="F:racemase and epimerase activity, acting on carbohydrates and derivatives"/>
    <property type="evidence" value="ECO:0007669"/>
    <property type="project" value="InterPro"/>
</dbReference>
<dbReference type="OrthoDB" id="9981546at2759"/>